<dbReference type="GO" id="GO:0000139">
    <property type="term" value="C:Golgi membrane"/>
    <property type="evidence" value="ECO:0007669"/>
    <property type="project" value="TreeGrafter"/>
</dbReference>
<evidence type="ECO:0000313" key="4">
    <source>
        <dbReference type="WBParaSite" id="nRc.2.0.1.t17513-RA"/>
    </source>
</evidence>
<proteinExistence type="predicted"/>
<dbReference type="GO" id="GO:0006457">
    <property type="term" value="P:protein folding"/>
    <property type="evidence" value="ECO:0007669"/>
    <property type="project" value="TreeGrafter"/>
</dbReference>
<accession>A0A915ITY9</accession>
<sequence length="260" mass="30032">MFSHIFFFLIFEKLIISRNHGSLILELKDNNFNDTIFGKLNRSKTANVINFYAKNCSNYKLLRPLLNHLAEDAARWSTILTIAQIDCIKDNEKPTCKQNRVTEIPALKYYPKNAQNADDAENLPFNETRQNYTELKTAVIVAIVQDYQAALYSDWPDFRYLPGMNDTKGLADYMFKMYPKHQAKEAMIIVEKDGQTLGAEIILNVSNQKNKILVRRALSTNPLFKGETSFPSLYNFEFKIAALKKVETNDIKNYVTEKYT</sequence>
<dbReference type="Pfam" id="PF00085">
    <property type="entry name" value="Thioredoxin"/>
    <property type="match status" value="1"/>
</dbReference>
<feature type="signal peptide" evidence="1">
    <location>
        <begin position="1"/>
        <end position="17"/>
    </location>
</feature>
<protein>
    <submittedName>
        <fullName evidence="4">Thioredoxin domain-containing protein</fullName>
    </submittedName>
</protein>
<dbReference type="InterPro" id="IPR036249">
    <property type="entry name" value="Thioredoxin-like_sf"/>
</dbReference>
<dbReference type="InterPro" id="IPR013766">
    <property type="entry name" value="Thioredoxin_domain"/>
</dbReference>
<dbReference type="PANTHER" id="PTHR22897">
    <property type="entry name" value="QUIESCIN Q6-RELATED SULFHYDRYL OXIDASE"/>
    <property type="match status" value="1"/>
</dbReference>
<dbReference type="GO" id="GO:0016971">
    <property type="term" value="F:flavin-dependent sulfhydryl oxidase activity"/>
    <property type="evidence" value="ECO:0007669"/>
    <property type="project" value="InterPro"/>
</dbReference>
<dbReference type="OMA" id="HNINETM"/>
<dbReference type="Proteomes" id="UP000887565">
    <property type="component" value="Unplaced"/>
</dbReference>
<dbReference type="SUPFAM" id="SSF52833">
    <property type="entry name" value="Thioredoxin-like"/>
    <property type="match status" value="1"/>
</dbReference>
<dbReference type="InterPro" id="IPR039798">
    <property type="entry name" value="Sulfhydryl_oxidase"/>
</dbReference>
<feature type="domain" description="Thioredoxin" evidence="2">
    <location>
        <begin position="25"/>
        <end position="118"/>
    </location>
</feature>
<evidence type="ECO:0000313" key="3">
    <source>
        <dbReference type="Proteomes" id="UP000887565"/>
    </source>
</evidence>
<evidence type="ECO:0000256" key="1">
    <source>
        <dbReference type="SAM" id="SignalP"/>
    </source>
</evidence>
<name>A0A915ITY9_ROMCU</name>
<reference evidence="4" key="1">
    <citation type="submission" date="2022-11" db="UniProtKB">
        <authorList>
            <consortium name="WormBaseParasite"/>
        </authorList>
    </citation>
    <scope>IDENTIFICATION</scope>
</reference>
<dbReference type="PANTHER" id="PTHR22897:SF8">
    <property type="entry name" value="SULFHYDRYL OXIDASE"/>
    <property type="match status" value="1"/>
</dbReference>
<dbReference type="GO" id="GO:0005615">
    <property type="term" value="C:extracellular space"/>
    <property type="evidence" value="ECO:0007669"/>
    <property type="project" value="TreeGrafter"/>
</dbReference>
<evidence type="ECO:0000259" key="2">
    <source>
        <dbReference type="Pfam" id="PF00085"/>
    </source>
</evidence>
<feature type="chain" id="PRO_5036742225" evidence="1">
    <location>
        <begin position="18"/>
        <end position="260"/>
    </location>
</feature>
<dbReference type="GO" id="GO:0003756">
    <property type="term" value="F:protein disulfide isomerase activity"/>
    <property type="evidence" value="ECO:0007669"/>
    <property type="project" value="TreeGrafter"/>
</dbReference>
<organism evidence="3 4">
    <name type="scientific">Romanomermis culicivorax</name>
    <name type="common">Nematode worm</name>
    <dbReference type="NCBI Taxonomy" id="13658"/>
    <lineage>
        <taxon>Eukaryota</taxon>
        <taxon>Metazoa</taxon>
        <taxon>Ecdysozoa</taxon>
        <taxon>Nematoda</taxon>
        <taxon>Enoplea</taxon>
        <taxon>Dorylaimia</taxon>
        <taxon>Mermithida</taxon>
        <taxon>Mermithoidea</taxon>
        <taxon>Mermithidae</taxon>
        <taxon>Romanomermis</taxon>
    </lineage>
</organism>
<keyword evidence="1" id="KW-0732">Signal</keyword>
<dbReference type="Gene3D" id="3.40.30.10">
    <property type="entry name" value="Glutaredoxin"/>
    <property type="match status" value="2"/>
</dbReference>
<dbReference type="AlphaFoldDB" id="A0A915ITY9"/>
<dbReference type="WBParaSite" id="nRc.2.0.1.t17513-RA">
    <property type="protein sequence ID" value="nRc.2.0.1.t17513-RA"/>
    <property type="gene ID" value="nRc.2.0.1.g17513"/>
</dbReference>
<keyword evidence="3" id="KW-1185">Reference proteome</keyword>